<dbReference type="Gene3D" id="1.10.10.60">
    <property type="entry name" value="Homeodomain-like"/>
    <property type="match status" value="1"/>
</dbReference>
<evidence type="ECO:0000256" key="9">
    <source>
        <dbReference type="PROSITE-ProRule" id="PRU00108"/>
    </source>
</evidence>
<feature type="region of interest" description="Disordered" evidence="11">
    <location>
        <begin position="160"/>
        <end position="298"/>
    </location>
</feature>
<evidence type="ECO:0000256" key="8">
    <source>
        <dbReference type="ARBA" id="ARBA00038165"/>
    </source>
</evidence>
<gene>
    <name evidence="13" type="ORF">BV898_01366</name>
</gene>
<keyword evidence="4 9" id="KW-0238">DNA-binding</keyword>
<keyword evidence="14" id="KW-1185">Reference proteome</keyword>
<dbReference type="PROSITE" id="PS00027">
    <property type="entry name" value="HOMEOBOX_1"/>
    <property type="match status" value="1"/>
</dbReference>
<comment type="subcellular location">
    <subcellularLocation>
        <location evidence="1 9 10">Nucleus</location>
    </subcellularLocation>
</comment>
<dbReference type="SUPFAM" id="SSF46689">
    <property type="entry name" value="Homeodomain-like"/>
    <property type="match status" value="1"/>
</dbReference>
<accession>A0A1W0XB86</accession>
<comment type="similarity">
    <text evidence="8">Belongs to the HMX homeobox family.</text>
</comment>
<name>A0A1W0XB86_HYPEX</name>
<dbReference type="PROSITE" id="PS50071">
    <property type="entry name" value="HOMEOBOX_2"/>
    <property type="match status" value="1"/>
</dbReference>
<dbReference type="InterPro" id="IPR051300">
    <property type="entry name" value="HMX_Homeobox_TF"/>
</dbReference>
<feature type="domain" description="Homeobox" evidence="12">
    <location>
        <begin position="291"/>
        <end position="351"/>
    </location>
</feature>
<proteinExistence type="inferred from homology"/>
<evidence type="ECO:0000256" key="1">
    <source>
        <dbReference type="ARBA" id="ARBA00004123"/>
    </source>
</evidence>
<dbReference type="InterPro" id="IPR017970">
    <property type="entry name" value="Homeobox_CS"/>
</dbReference>
<protein>
    <submittedName>
        <fullName evidence="13">Homeobox protein HMX1</fullName>
    </submittedName>
</protein>
<dbReference type="EMBL" id="MTYJ01000005">
    <property type="protein sequence ID" value="OQV24775.1"/>
    <property type="molecule type" value="Genomic_DNA"/>
</dbReference>
<feature type="compositionally biased region" description="Basic and acidic residues" evidence="11">
    <location>
        <begin position="260"/>
        <end position="274"/>
    </location>
</feature>
<feature type="region of interest" description="Disordered" evidence="11">
    <location>
        <begin position="1"/>
        <end position="32"/>
    </location>
</feature>
<evidence type="ECO:0000256" key="4">
    <source>
        <dbReference type="ARBA" id="ARBA00023125"/>
    </source>
</evidence>
<evidence type="ECO:0000256" key="3">
    <source>
        <dbReference type="ARBA" id="ARBA00023015"/>
    </source>
</evidence>
<dbReference type="Pfam" id="PF00046">
    <property type="entry name" value="Homeodomain"/>
    <property type="match status" value="1"/>
</dbReference>
<dbReference type="Proteomes" id="UP000192578">
    <property type="component" value="Unassembled WGS sequence"/>
</dbReference>
<dbReference type="CDD" id="cd00086">
    <property type="entry name" value="homeodomain"/>
    <property type="match status" value="1"/>
</dbReference>
<feature type="compositionally biased region" description="Low complexity" evidence="11">
    <location>
        <begin position="197"/>
        <end position="233"/>
    </location>
</feature>
<evidence type="ECO:0000256" key="5">
    <source>
        <dbReference type="ARBA" id="ARBA00023155"/>
    </source>
</evidence>
<evidence type="ECO:0000313" key="14">
    <source>
        <dbReference type="Proteomes" id="UP000192578"/>
    </source>
</evidence>
<keyword evidence="6" id="KW-0804">Transcription</keyword>
<feature type="DNA-binding region" description="Homeobox" evidence="9">
    <location>
        <begin position="293"/>
        <end position="352"/>
    </location>
</feature>
<evidence type="ECO:0000259" key="12">
    <source>
        <dbReference type="PROSITE" id="PS50071"/>
    </source>
</evidence>
<dbReference type="GO" id="GO:0005634">
    <property type="term" value="C:nucleus"/>
    <property type="evidence" value="ECO:0007669"/>
    <property type="project" value="UniProtKB-SubCell"/>
</dbReference>
<dbReference type="FunFam" id="1.10.10.60:FF:000053">
    <property type="entry name" value="H6 family homeobox 2"/>
    <property type="match status" value="1"/>
</dbReference>
<organism evidence="13 14">
    <name type="scientific">Hypsibius exemplaris</name>
    <name type="common">Freshwater tardigrade</name>
    <dbReference type="NCBI Taxonomy" id="2072580"/>
    <lineage>
        <taxon>Eukaryota</taxon>
        <taxon>Metazoa</taxon>
        <taxon>Ecdysozoa</taxon>
        <taxon>Tardigrada</taxon>
        <taxon>Eutardigrada</taxon>
        <taxon>Parachela</taxon>
        <taxon>Hypsibioidea</taxon>
        <taxon>Hypsibiidae</taxon>
        <taxon>Hypsibius</taxon>
    </lineage>
</organism>
<evidence type="ECO:0000313" key="13">
    <source>
        <dbReference type="EMBL" id="OQV24775.1"/>
    </source>
</evidence>
<evidence type="ECO:0000256" key="2">
    <source>
        <dbReference type="ARBA" id="ARBA00022473"/>
    </source>
</evidence>
<dbReference type="InterPro" id="IPR009057">
    <property type="entry name" value="Homeodomain-like_sf"/>
</dbReference>
<dbReference type="AlphaFoldDB" id="A0A1W0XB86"/>
<dbReference type="PRINTS" id="PR00024">
    <property type="entry name" value="HOMEOBOX"/>
</dbReference>
<dbReference type="GO" id="GO:0000977">
    <property type="term" value="F:RNA polymerase II transcription regulatory region sequence-specific DNA binding"/>
    <property type="evidence" value="ECO:0007669"/>
    <property type="project" value="TreeGrafter"/>
</dbReference>
<evidence type="ECO:0000256" key="10">
    <source>
        <dbReference type="RuleBase" id="RU000682"/>
    </source>
</evidence>
<comment type="caution">
    <text evidence="13">The sequence shown here is derived from an EMBL/GenBank/DDBJ whole genome shotgun (WGS) entry which is preliminary data.</text>
</comment>
<dbReference type="PANTHER" id="PTHR46110:SF3">
    <property type="entry name" value="HOMEOBOX PROTEIN HMX"/>
    <property type="match status" value="1"/>
</dbReference>
<sequence>MSRSSPSPSPAALSHSDSPSPRQSDPATSPALSLQVIRAEVEEESVVCNIKTELSTKKRMKREEKVVVDVDTKEEKVEIITPAGKGKMAAFSIQSILARPEPIRPVPELHAAAAFAAYPHLLHYSNLAAAFFPQQHNKILGASVHFPPLYGSCWQSTLSRNDSPENLSTKPYSGNPARPNNNNNNGCRTDGAGNILQQQENQQQQQKRQEKNVAITTTATSMTSRRTISTTSMNKNINGSQDEDDDLSSPPPSPFSNDGEGERNPHHHDDREGSKSLAPSSPPSGCGSNGHRRKKTRTVFSRSQVFQLESTFDLKRYLSSADRAALAASLNLSEQQIKIWFQNRRNKWKRQLSSENDNHLINASQMHAAAAAAAAAGRFGPGHAGFPMSLYSFPGSMGVVSSDSNTTATGAAGTNNNNNAGNNAQAMANLFCQGPMHPLFPFR</sequence>
<keyword evidence="7 9" id="KW-0539">Nucleus</keyword>
<dbReference type="InterPro" id="IPR001356">
    <property type="entry name" value="HD"/>
</dbReference>
<dbReference type="SMART" id="SM00389">
    <property type="entry name" value="HOX"/>
    <property type="match status" value="1"/>
</dbReference>
<dbReference type="OrthoDB" id="6159439at2759"/>
<evidence type="ECO:0000256" key="11">
    <source>
        <dbReference type="SAM" id="MobiDB-lite"/>
    </source>
</evidence>
<keyword evidence="5 9" id="KW-0371">Homeobox</keyword>
<feature type="compositionally biased region" description="Low complexity" evidence="11">
    <location>
        <begin position="1"/>
        <end position="21"/>
    </location>
</feature>
<keyword evidence="3" id="KW-0805">Transcription regulation</keyword>
<keyword evidence="2" id="KW-0217">Developmental protein</keyword>
<dbReference type="GO" id="GO:0000981">
    <property type="term" value="F:DNA-binding transcription factor activity, RNA polymerase II-specific"/>
    <property type="evidence" value="ECO:0007669"/>
    <property type="project" value="InterPro"/>
</dbReference>
<evidence type="ECO:0000256" key="6">
    <source>
        <dbReference type="ARBA" id="ARBA00023163"/>
    </source>
</evidence>
<evidence type="ECO:0000256" key="7">
    <source>
        <dbReference type="ARBA" id="ARBA00023242"/>
    </source>
</evidence>
<dbReference type="InterPro" id="IPR020479">
    <property type="entry name" value="HD_metazoa"/>
</dbReference>
<feature type="compositionally biased region" description="Polar residues" evidence="11">
    <location>
        <begin position="22"/>
        <end position="32"/>
    </location>
</feature>
<reference evidence="14" key="1">
    <citation type="submission" date="2017-01" db="EMBL/GenBank/DDBJ databases">
        <title>Comparative genomics of anhydrobiosis in the tardigrade Hypsibius dujardini.</title>
        <authorList>
            <person name="Yoshida Y."/>
            <person name="Koutsovoulos G."/>
            <person name="Laetsch D."/>
            <person name="Stevens L."/>
            <person name="Kumar S."/>
            <person name="Horikawa D."/>
            <person name="Ishino K."/>
            <person name="Komine S."/>
            <person name="Tomita M."/>
            <person name="Blaxter M."/>
            <person name="Arakawa K."/>
        </authorList>
    </citation>
    <scope>NUCLEOTIDE SEQUENCE [LARGE SCALE GENOMIC DNA]</scope>
    <source>
        <strain evidence="14">Z151</strain>
    </source>
</reference>
<dbReference type="PANTHER" id="PTHR46110">
    <property type="entry name" value="HOMEOBOX PROTEIN HMX"/>
    <property type="match status" value="1"/>
</dbReference>
<feature type="compositionally biased region" description="Polar residues" evidence="11">
    <location>
        <begin position="160"/>
        <end position="172"/>
    </location>
</feature>